<name>A0A6G9Z3L6_9NOCA</name>
<dbReference type="Proteomes" id="UP000500953">
    <property type="component" value="Chromosome"/>
</dbReference>
<accession>A0A6G9Z3L6</accession>
<sequence length="186" mass="19443">MTGYEDRLLSDLMTEHGGKLARATRPAPRRSRRRAAGIAVGAVALVAAAGIALDTAGETPRAYAVVRNSDGSVTVTITELSAPAIAATNAKLTEMGIPAKVVPMTKQCPDLDTDPSALVPRDAQYTFPQQNRDGSITLRSTVAPPGYVMLLGLAGMPGDHPGLSFTAPVRVPGPSCLYLPGRLEPR</sequence>
<dbReference type="RefSeq" id="WP_167487340.1">
    <property type="nucleotide sequence ID" value="NZ_CP046173.1"/>
</dbReference>
<evidence type="ECO:0000256" key="1">
    <source>
        <dbReference type="SAM" id="Phobius"/>
    </source>
</evidence>
<keyword evidence="1" id="KW-0812">Transmembrane</keyword>
<protein>
    <submittedName>
        <fullName evidence="2">Uncharacterized protein</fullName>
    </submittedName>
</protein>
<dbReference type="EMBL" id="CP046173">
    <property type="protein sequence ID" value="QIS19981.1"/>
    <property type="molecule type" value="Genomic_DNA"/>
</dbReference>
<evidence type="ECO:0000313" key="3">
    <source>
        <dbReference type="Proteomes" id="UP000500953"/>
    </source>
</evidence>
<gene>
    <name evidence="2" type="ORF">F6W96_18445</name>
</gene>
<organism evidence="2 3">
    <name type="scientific">Nocardia terpenica</name>
    <dbReference type="NCBI Taxonomy" id="455432"/>
    <lineage>
        <taxon>Bacteria</taxon>
        <taxon>Bacillati</taxon>
        <taxon>Actinomycetota</taxon>
        <taxon>Actinomycetes</taxon>
        <taxon>Mycobacteriales</taxon>
        <taxon>Nocardiaceae</taxon>
        <taxon>Nocardia</taxon>
    </lineage>
</organism>
<reference evidence="2 3" key="1">
    <citation type="journal article" date="2019" name="ACS Chem. Biol.">
        <title>Identification and Mobilization of a Cryptic Antibiotic Biosynthesis Gene Locus from a Human-Pathogenic Nocardia Isolate.</title>
        <authorList>
            <person name="Herisse M."/>
            <person name="Ishida K."/>
            <person name="Porter J.L."/>
            <person name="Howden B."/>
            <person name="Hertweck C."/>
            <person name="Stinear T.P."/>
            <person name="Pidot S.J."/>
        </authorList>
    </citation>
    <scope>NUCLEOTIDE SEQUENCE [LARGE SCALE GENOMIC DNA]</scope>
    <source>
        <strain evidence="2 3">AUSMDU00012715</strain>
    </source>
</reference>
<evidence type="ECO:0000313" key="2">
    <source>
        <dbReference type="EMBL" id="QIS19981.1"/>
    </source>
</evidence>
<dbReference type="AlphaFoldDB" id="A0A6G9Z3L6"/>
<keyword evidence="1" id="KW-1133">Transmembrane helix</keyword>
<keyword evidence="1" id="KW-0472">Membrane</keyword>
<feature type="transmembrane region" description="Helical" evidence="1">
    <location>
        <begin position="35"/>
        <end position="53"/>
    </location>
</feature>
<proteinExistence type="predicted"/>